<evidence type="ECO:0000313" key="2">
    <source>
        <dbReference type="Proteomes" id="UP000023435"/>
    </source>
</evidence>
<dbReference type="EMBL" id="JAJA02000003">
    <property type="protein sequence ID" value="KWS02173.1"/>
    <property type="molecule type" value="Genomic_DNA"/>
</dbReference>
<comment type="caution">
    <text evidence="1">The sequence shown here is derived from an EMBL/GenBank/DDBJ whole genome shotgun (WGS) entry which is preliminary data.</text>
</comment>
<dbReference type="AlphaFoldDB" id="A0A125TZT9"/>
<dbReference type="Proteomes" id="UP000023435">
    <property type="component" value="Unassembled WGS sequence"/>
</dbReference>
<evidence type="ECO:0000313" key="1">
    <source>
        <dbReference type="EMBL" id="KWS02173.1"/>
    </source>
</evidence>
<keyword evidence="2" id="KW-1185">Reference proteome</keyword>
<sequence length="583" mass="63512">MTIMEALDAIRGVVDAVKLGVEKQADNYHSPSRSELEDLAKELHSVGDIKHKKDDYDKRLDALASDFLPKLSDEDRGRFMGAIFDGDKGATGSWLQGDRLDKLVADGRISADDRRAVLSSLASGYNNGHVDKDVTWDFLKMGGVDGEIVDKNPAGSRAGADYQNENNSGEVFDRLLAGLDDGKGGVNQEFSKFIEKFSIDQINDGAPGNDKDANSRGDYLGLLINAADRAGPDQSVINNILHGVDKEKREQVIDDISKGFSKVTTENAWLNRDDSKLSDAYNRDPMNLIIKAVANDKESRYSDDKRSYAGDLAEYVYTQSANNPYGDNGFYTDKNMPKEGRQEALNELMLKKGAEIFDTKRLGESGIGEDGETNSTRNVRIMANLERLTGLSPTNEQGTEVLNKLAGNADMWSKDYINALKSDNENEKLQATQKLTHLMASTEQAVLDGFSDKAEDDAARKADLESMMNLFVGLLPGGDSLGTGLRSSFKSVFGEDSGAVRALDKVLETGAGEAADGAATDLLKGKVVDALSKSGNEDKYLKAFTENANVFIEDQLLRELSGDQYAGIRQEISKEASQLLVTS</sequence>
<gene>
    <name evidence="1" type="ORF">AZ78_5306</name>
</gene>
<organism evidence="1 2">
    <name type="scientific">Lysobacter capsici AZ78</name>
    <dbReference type="NCBI Taxonomy" id="1444315"/>
    <lineage>
        <taxon>Bacteria</taxon>
        <taxon>Pseudomonadati</taxon>
        <taxon>Pseudomonadota</taxon>
        <taxon>Gammaproteobacteria</taxon>
        <taxon>Lysobacterales</taxon>
        <taxon>Lysobacteraceae</taxon>
        <taxon>Lysobacter</taxon>
    </lineage>
</organism>
<reference evidence="1 2" key="1">
    <citation type="journal article" date="2014" name="Genome Announc.">
        <title>Draft Genome Sequence of Lysobacter capsici AZ78, a Bacterium Antagonistic to Plant-Pathogenic Oomycetes.</title>
        <authorList>
            <person name="Puopolo G."/>
            <person name="Sonego P."/>
            <person name="Engelen K."/>
            <person name="Pertot I."/>
        </authorList>
    </citation>
    <scope>NUCLEOTIDE SEQUENCE [LARGE SCALE GENOMIC DNA]</scope>
    <source>
        <strain evidence="1 2">AZ78</strain>
    </source>
</reference>
<accession>A0A125TZT9</accession>
<name>A0A125TZT9_9GAMM</name>
<protein>
    <submittedName>
        <fullName evidence="1">Uncharacterized protein</fullName>
    </submittedName>
</protein>
<proteinExistence type="predicted"/>